<dbReference type="EMBL" id="BAABFN010000022">
    <property type="protein sequence ID" value="GAA4320416.1"/>
    <property type="molecule type" value="Genomic_DNA"/>
</dbReference>
<keyword evidence="1" id="KW-0812">Transmembrane</keyword>
<organism evidence="2 3">
    <name type="scientific">Compostibacter hankyongensis</name>
    <dbReference type="NCBI Taxonomy" id="1007089"/>
    <lineage>
        <taxon>Bacteria</taxon>
        <taxon>Pseudomonadati</taxon>
        <taxon>Bacteroidota</taxon>
        <taxon>Chitinophagia</taxon>
        <taxon>Chitinophagales</taxon>
        <taxon>Chitinophagaceae</taxon>
        <taxon>Compostibacter</taxon>
    </lineage>
</organism>
<evidence type="ECO:0000256" key="1">
    <source>
        <dbReference type="SAM" id="Phobius"/>
    </source>
</evidence>
<dbReference type="RefSeq" id="WP_344981745.1">
    <property type="nucleotide sequence ID" value="NZ_BAABFN010000022.1"/>
</dbReference>
<name>A0ABP8GAT1_9BACT</name>
<feature type="transmembrane region" description="Helical" evidence="1">
    <location>
        <begin position="12"/>
        <end position="34"/>
    </location>
</feature>
<keyword evidence="3" id="KW-1185">Reference proteome</keyword>
<gene>
    <name evidence="2" type="ORF">GCM10023143_34580</name>
</gene>
<sequence length="228" mass="25678">MFAQRRNGGKQISILKGYSGIRCIGIGLIILLYWGNEQGKAQALLPNISVVNKNGQNYLSWTSGYNSIRQIGIQRSQDSLYNYATIGYAGRPSQKVNSYTDRKPYAGVNFYRLFIQLSNGSYFFSNPARSVMGATGAAATPAAFQPSLYVYTNTEGNINISLPDAGKKQYQIRFFDADGHPLFELNDIKESPLMLDKSNFLQSGLVNFELYEDGKLKEKWKFFIPDQW</sequence>
<evidence type="ECO:0000313" key="3">
    <source>
        <dbReference type="Proteomes" id="UP001501207"/>
    </source>
</evidence>
<comment type="caution">
    <text evidence="2">The sequence shown here is derived from an EMBL/GenBank/DDBJ whole genome shotgun (WGS) entry which is preliminary data.</text>
</comment>
<accession>A0ABP8GAT1</accession>
<proteinExistence type="predicted"/>
<protein>
    <submittedName>
        <fullName evidence="2">Uncharacterized protein</fullName>
    </submittedName>
</protein>
<keyword evidence="1" id="KW-1133">Transmembrane helix</keyword>
<evidence type="ECO:0000313" key="2">
    <source>
        <dbReference type="EMBL" id="GAA4320416.1"/>
    </source>
</evidence>
<keyword evidence="1" id="KW-0472">Membrane</keyword>
<dbReference type="Proteomes" id="UP001501207">
    <property type="component" value="Unassembled WGS sequence"/>
</dbReference>
<reference evidence="3" key="1">
    <citation type="journal article" date="2019" name="Int. J. Syst. Evol. Microbiol.">
        <title>The Global Catalogue of Microorganisms (GCM) 10K type strain sequencing project: providing services to taxonomists for standard genome sequencing and annotation.</title>
        <authorList>
            <consortium name="The Broad Institute Genomics Platform"/>
            <consortium name="The Broad Institute Genome Sequencing Center for Infectious Disease"/>
            <person name="Wu L."/>
            <person name="Ma J."/>
        </authorList>
    </citation>
    <scope>NUCLEOTIDE SEQUENCE [LARGE SCALE GENOMIC DNA]</scope>
    <source>
        <strain evidence="3">JCM 17664</strain>
    </source>
</reference>